<reference evidence="3" key="1">
    <citation type="journal article" date="2014" name="Front. Microbiol.">
        <title>High frequency of phylogenetically diverse reductive dehalogenase-homologous genes in deep subseafloor sedimentary metagenomes.</title>
        <authorList>
            <person name="Kawai M."/>
            <person name="Futagami T."/>
            <person name="Toyoda A."/>
            <person name="Takaki Y."/>
            <person name="Nishi S."/>
            <person name="Hori S."/>
            <person name="Arai W."/>
            <person name="Tsubouchi T."/>
            <person name="Morono Y."/>
            <person name="Uchiyama I."/>
            <person name="Ito T."/>
            <person name="Fujiyama A."/>
            <person name="Inagaki F."/>
            <person name="Takami H."/>
        </authorList>
    </citation>
    <scope>NUCLEOTIDE SEQUENCE</scope>
    <source>
        <strain evidence="3">Expedition CK06-06</strain>
    </source>
</reference>
<dbReference type="InterPro" id="IPR013216">
    <property type="entry name" value="Methyltransf_11"/>
</dbReference>
<dbReference type="AlphaFoldDB" id="X1S8S7"/>
<dbReference type="Gene3D" id="3.40.50.150">
    <property type="entry name" value="Vaccinia Virus protein VP39"/>
    <property type="match status" value="1"/>
</dbReference>
<dbReference type="Pfam" id="PF08241">
    <property type="entry name" value="Methyltransf_11"/>
    <property type="match status" value="1"/>
</dbReference>
<accession>X1S8S7</accession>
<dbReference type="PANTHER" id="PTHR44068">
    <property type="entry name" value="ZGC:194242"/>
    <property type="match status" value="1"/>
</dbReference>
<dbReference type="GO" id="GO:0008757">
    <property type="term" value="F:S-adenosylmethionine-dependent methyltransferase activity"/>
    <property type="evidence" value="ECO:0007669"/>
    <property type="project" value="InterPro"/>
</dbReference>
<dbReference type="SUPFAM" id="SSF53335">
    <property type="entry name" value="S-adenosyl-L-methionine-dependent methyltransferases"/>
    <property type="match status" value="1"/>
</dbReference>
<evidence type="ECO:0000259" key="2">
    <source>
        <dbReference type="Pfam" id="PF08241"/>
    </source>
</evidence>
<name>X1S8S7_9ZZZZ</name>
<gene>
    <name evidence="3" type="ORF">S12H4_22418</name>
</gene>
<dbReference type="InterPro" id="IPR029063">
    <property type="entry name" value="SAM-dependent_MTases_sf"/>
</dbReference>
<keyword evidence="1" id="KW-0808">Transferase</keyword>
<organism evidence="3">
    <name type="scientific">marine sediment metagenome</name>
    <dbReference type="NCBI Taxonomy" id="412755"/>
    <lineage>
        <taxon>unclassified sequences</taxon>
        <taxon>metagenomes</taxon>
        <taxon>ecological metagenomes</taxon>
    </lineage>
</organism>
<sequence length="183" mass="21021">CCGSGVPTLELARLSYGEVIGIDIDQPALDKFNNKIEEAGLIDRVQSENCSILDMDFSDESFDIIWSEGSIFVVGFERALREWGRFLKPAGFMVVHDEQGNINEKLEQISVCGYELLNYFTLSEDIWWAEYFAPLEKLITESQTRCTDGPKILEELHQAQRELDMFKKDPERNSSAYFIMEKN</sequence>
<dbReference type="CDD" id="cd02440">
    <property type="entry name" value="AdoMet_MTases"/>
    <property type="match status" value="1"/>
</dbReference>
<proteinExistence type="predicted"/>
<protein>
    <recommendedName>
        <fullName evidence="2">Methyltransferase type 11 domain-containing protein</fullName>
    </recommendedName>
</protein>
<feature type="domain" description="Methyltransferase type 11" evidence="2">
    <location>
        <begin position="2"/>
        <end position="95"/>
    </location>
</feature>
<feature type="non-terminal residue" evidence="3">
    <location>
        <position position="1"/>
    </location>
</feature>
<dbReference type="PANTHER" id="PTHR44068:SF11">
    <property type="entry name" value="GERANYL DIPHOSPHATE 2-C-METHYLTRANSFERASE"/>
    <property type="match status" value="1"/>
</dbReference>
<evidence type="ECO:0000256" key="1">
    <source>
        <dbReference type="ARBA" id="ARBA00022679"/>
    </source>
</evidence>
<evidence type="ECO:0000313" key="3">
    <source>
        <dbReference type="EMBL" id="GAI75476.1"/>
    </source>
</evidence>
<dbReference type="EMBL" id="BARW01011686">
    <property type="protein sequence ID" value="GAI75476.1"/>
    <property type="molecule type" value="Genomic_DNA"/>
</dbReference>
<comment type="caution">
    <text evidence="3">The sequence shown here is derived from an EMBL/GenBank/DDBJ whole genome shotgun (WGS) entry which is preliminary data.</text>
</comment>
<dbReference type="InterPro" id="IPR050447">
    <property type="entry name" value="Erg6_SMT_methyltransf"/>
</dbReference>